<reference evidence="1 2" key="1">
    <citation type="submission" date="2024-09" db="EMBL/GenBank/DDBJ databases">
        <authorList>
            <person name="Sun Q."/>
            <person name="Mori K."/>
        </authorList>
    </citation>
    <scope>NUCLEOTIDE SEQUENCE [LARGE SCALE GENOMIC DNA]</scope>
    <source>
        <strain evidence="1 2">TBRC 7907</strain>
    </source>
</reference>
<gene>
    <name evidence="1" type="ORF">ACFFQA_24095</name>
</gene>
<name>A0ABV6A1L6_9PSEU</name>
<dbReference type="Proteomes" id="UP001589693">
    <property type="component" value="Unassembled WGS sequence"/>
</dbReference>
<dbReference type="RefSeq" id="WP_377856420.1">
    <property type="nucleotide sequence ID" value="NZ_JBHLZU010000019.1"/>
</dbReference>
<proteinExistence type="predicted"/>
<protein>
    <submittedName>
        <fullName evidence="1">Uncharacterized protein</fullName>
    </submittedName>
</protein>
<sequence length="143" mass="15830">MRHLRRSHQPGDQWTPVNDTDQNFGAILLVELIVRPVVYTTFDPGPDARRGGIAELLALTSVLRVDHLLMRVRALVETEGMRVPAGGAERLAAVVVESCEAFTGRWRTSLFDAEEFNRDLTVLEELLDAIALDLAAGLSEHNV</sequence>
<comment type="caution">
    <text evidence="1">The sequence shown here is derived from an EMBL/GenBank/DDBJ whole genome shotgun (WGS) entry which is preliminary data.</text>
</comment>
<accession>A0ABV6A1L6</accession>
<evidence type="ECO:0000313" key="1">
    <source>
        <dbReference type="EMBL" id="MFB9907029.1"/>
    </source>
</evidence>
<keyword evidence="2" id="KW-1185">Reference proteome</keyword>
<dbReference type="EMBL" id="JBHLZU010000019">
    <property type="protein sequence ID" value="MFB9907029.1"/>
    <property type="molecule type" value="Genomic_DNA"/>
</dbReference>
<evidence type="ECO:0000313" key="2">
    <source>
        <dbReference type="Proteomes" id="UP001589693"/>
    </source>
</evidence>
<organism evidence="1 2">
    <name type="scientific">Allokutzneria oryzae</name>
    <dbReference type="NCBI Taxonomy" id="1378989"/>
    <lineage>
        <taxon>Bacteria</taxon>
        <taxon>Bacillati</taxon>
        <taxon>Actinomycetota</taxon>
        <taxon>Actinomycetes</taxon>
        <taxon>Pseudonocardiales</taxon>
        <taxon>Pseudonocardiaceae</taxon>
        <taxon>Allokutzneria</taxon>
    </lineage>
</organism>